<dbReference type="PANTHER" id="PTHR11022">
    <property type="entry name" value="PEPTIDOGLYCAN RECOGNITION PROTEIN"/>
    <property type="match status" value="1"/>
</dbReference>
<dbReference type="GO" id="GO:0008745">
    <property type="term" value="F:N-acetylmuramoyl-L-alanine amidase activity"/>
    <property type="evidence" value="ECO:0007669"/>
    <property type="project" value="InterPro"/>
</dbReference>
<dbReference type="RefSeq" id="WP_067684454.1">
    <property type="nucleotide sequence ID" value="NZ_LLZH01000002.1"/>
</dbReference>
<dbReference type="PANTHER" id="PTHR11022:SF41">
    <property type="entry name" value="PEPTIDOGLYCAN-RECOGNITION PROTEIN LC-RELATED"/>
    <property type="match status" value="1"/>
</dbReference>
<accession>A0A0X3VBW9</accession>
<feature type="domain" description="Peptidoglycan recognition protein family" evidence="3">
    <location>
        <begin position="190"/>
        <end position="338"/>
    </location>
</feature>
<dbReference type="SMART" id="SM00701">
    <property type="entry name" value="PGRP"/>
    <property type="match status" value="1"/>
</dbReference>
<proteinExistence type="inferred from homology"/>
<comment type="similarity">
    <text evidence="1">Belongs to the N-acetylmuramoyl-L-alanine amidase 2 family.</text>
</comment>
<dbReference type="InterPro" id="IPR006619">
    <property type="entry name" value="PGRP_domain_met/bac"/>
</dbReference>
<evidence type="ECO:0000313" key="4">
    <source>
        <dbReference type="EMBL" id="KUL42291.1"/>
    </source>
</evidence>
<evidence type="ECO:0000256" key="2">
    <source>
        <dbReference type="SAM" id="MobiDB-lite"/>
    </source>
</evidence>
<dbReference type="InterPro" id="IPR015510">
    <property type="entry name" value="PGRP"/>
</dbReference>
<dbReference type="InterPro" id="IPR002502">
    <property type="entry name" value="Amidase_domain"/>
</dbReference>
<name>A0A0X3VBW9_9ACTN</name>
<keyword evidence="5" id="KW-1185">Reference proteome</keyword>
<dbReference type="AlphaFoldDB" id="A0A0X3VBW9"/>
<protein>
    <submittedName>
        <fullName evidence="4">N-acetylmuramoyl-L-alanine amidase</fullName>
    </submittedName>
</protein>
<dbReference type="Proteomes" id="UP000053244">
    <property type="component" value="Unassembled WGS sequence"/>
</dbReference>
<feature type="region of interest" description="Disordered" evidence="2">
    <location>
        <begin position="103"/>
        <end position="125"/>
    </location>
</feature>
<dbReference type="OrthoDB" id="514320at2"/>
<dbReference type="Pfam" id="PF01510">
    <property type="entry name" value="Amidase_2"/>
    <property type="match status" value="1"/>
</dbReference>
<evidence type="ECO:0000313" key="5">
    <source>
        <dbReference type="Proteomes" id="UP000053244"/>
    </source>
</evidence>
<dbReference type="GO" id="GO:0009253">
    <property type="term" value="P:peptidoglycan catabolic process"/>
    <property type="evidence" value="ECO:0007669"/>
    <property type="project" value="InterPro"/>
</dbReference>
<evidence type="ECO:0000256" key="1">
    <source>
        <dbReference type="ARBA" id="ARBA00007553"/>
    </source>
</evidence>
<dbReference type="GO" id="GO:0008270">
    <property type="term" value="F:zinc ion binding"/>
    <property type="evidence" value="ECO:0007669"/>
    <property type="project" value="InterPro"/>
</dbReference>
<dbReference type="InterPro" id="IPR036505">
    <property type="entry name" value="Amidase/PGRP_sf"/>
</dbReference>
<organism evidence="4 5">
    <name type="scientific">Actinoplanes awajinensis subsp. mycoplanecinus</name>
    <dbReference type="NCBI Taxonomy" id="135947"/>
    <lineage>
        <taxon>Bacteria</taxon>
        <taxon>Bacillati</taxon>
        <taxon>Actinomycetota</taxon>
        <taxon>Actinomycetes</taxon>
        <taxon>Micromonosporales</taxon>
        <taxon>Micromonosporaceae</taxon>
        <taxon>Actinoplanes</taxon>
    </lineage>
</organism>
<gene>
    <name evidence="4" type="ORF">ADL15_01800</name>
</gene>
<reference evidence="4 5" key="1">
    <citation type="submission" date="2015-10" db="EMBL/GenBank/DDBJ databases">
        <authorList>
            <person name="Gilbert D.G."/>
        </authorList>
    </citation>
    <scope>NUCLEOTIDE SEQUENCE [LARGE SCALE GENOMIC DNA]</scope>
    <source>
        <strain evidence="4 5">NRRL B-16712</strain>
    </source>
</reference>
<sequence>MRRNRLVAAMVAATPAVALAIVGLTPSRPVPLLQTFAFPAGMRLVAESSGGRAEIAELPERDTARFSLVGVTWDDPKAVAAGTIEVRTRSAGTGTWTPWQVLETDAPDESGGAEGPGVRGASDPLWVGPSIGVQARVITGSGARALPAGMRVDLINPDAPSSSSPAAMTPAAFEKPRRKAGVEIPARPVPKMLTRAAWGANERIVKESPSYTGDVEVFFVHHTATGNNYSCRTSTSIVRGIQAYQVKSKGWNDVGYNFLVDKCGTIFEGRGGGVTHNVLGAHTLGFNSNASAVAVIGDFRSVAIPAAARLSVAQLAAYKLGGDGNAPAGRTTMVSGGSPKFTAGRRVLLNRISGHRDAGLTECPGKALYAQLPSIRSLAGAAPSGLAFQKLSGAWLWSGTYWTQGALRPLWDLITSSRMINRFDVYVDGTLALSRANGFRLANLTLEPGEHTVAVQAVHLSGRTATATVQVVADATPPDFTGLPRATITGGTVGVTAPVRLSWSATDPAGLRGVTVAGASEAALAGSIKSLTGTARVGEESTWTVTATDHAGNERAAAVSRTPGVLQETEAVRTGSWRDRPDPGHLGGAAAAAATDASSLSWTFTGSSAGLVVGRTTNSGRVKVYVDGDFQGYADTRATAPVYRRVIWARSWADAGQHTVRVEPEGTAGRPGVIIDGLAYLE</sequence>
<evidence type="ECO:0000259" key="3">
    <source>
        <dbReference type="SMART" id="SM00701"/>
    </source>
</evidence>
<dbReference type="Gene3D" id="2.60.120.260">
    <property type="entry name" value="Galactose-binding domain-like"/>
    <property type="match status" value="1"/>
</dbReference>
<dbReference type="CDD" id="cd06583">
    <property type="entry name" value="PGRP"/>
    <property type="match status" value="1"/>
</dbReference>
<comment type="caution">
    <text evidence="4">The sequence shown here is derived from an EMBL/GenBank/DDBJ whole genome shotgun (WGS) entry which is preliminary data.</text>
</comment>
<dbReference type="EMBL" id="LLZH01000002">
    <property type="protein sequence ID" value="KUL42291.1"/>
    <property type="molecule type" value="Genomic_DNA"/>
</dbReference>
<dbReference type="Gene3D" id="3.40.80.10">
    <property type="entry name" value="Peptidoglycan recognition protein-like"/>
    <property type="match status" value="1"/>
</dbReference>
<dbReference type="SUPFAM" id="SSF55846">
    <property type="entry name" value="N-acetylmuramoyl-L-alanine amidase-like"/>
    <property type="match status" value="1"/>
</dbReference>